<proteinExistence type="inferred from homology"/>
<evidence type="ECO:0000256" key="1">
    <source>
        <dbReference type="ARBA" id="ARBA00001974"/>
    </source>
</evidence>
<evidence type="ECO:0000256" key="5">
    <source>
        <dbReference type="ARBA" id="ARBA00023002"/>
    </source>
</evidence>
<dbReference type="PANTHER" id="PTHR11530">
    <property type="entry name" value="D-AMINO ACID OXIDASE"/>
    <property type="match status" value="1"/>
</dbReference>
<dbReference type="Gene3D" id="3.40.50.720">
    <property type="entry name" value="NAD(P)-binding Rossmann-like Domain"/>
    <property type="match status" value="1"/>
</dbReference>
<dbReference type="Pfam" id="PF01266">
    <property type="entry name" value="DAO"/>
    <property type="match status" value="1"/>
</dbReference>
<name>C1E008_MICCC</name>
<feature type="domain" description="FAD dependent oxidoreductase" evidence="7">
    <location>
        <begin position="53"/>
        <end position="390"/>
    </location>
</feature>
<dbReference type="Gene3D" id="3.30.9.10">
    <property type="entry name" value="D-Amino Acid Oxidase, subunit A, domain 2"/>
    <property type="match status" value="1"/>
</dbReference>
<dbReference type="OrthoDB" id="2015447at2759"/>
<dbReference type="GO" id="GO:0003884">
    <property type="term" value="F:D-amino-acid oxidase activity"/>
    <property type="evidence" value="ECO:0007669"/>
    <property type="project" value="InterPro"/>
</dbReference>
<keyword evidence="9" id="KW-1185">Reference proteome</keyword>
<evidence type="ECO:0000313" key="9">
    <source>
        <dbReference type="Proteomes" id="UP000002009"/>
    </source>
</evidence>
<dbReference type="AlphaFoldDB" id="C1E008"/>
<dbReference type="GeneID" id="8240673"/>
<evidence type="ECO:0000313" key="8">
    <source>
        <dbReference type="EMBL" id="ACO61218.1"/>
    </source>
</evidence>
<dbReference type="InterPro" id="IPR023209">
    <property type="entry name" value="DAO"/>
</dbReference>
<keyword evidence="3" id="KW-0285">Flavoprotein</keyword>
<dbReference type="STRING" id="296587.C1E008"/>
<comment type="cofactor">
    <cofactor evidence="1">
        <name>FAD</name>
        <dbReference type="ChEBI" id="CHEBI:57692"/>
    </cofactor>
</comment>
<dbReference type="RefSeq" id="XP_002499960.1">
    <property type="nucleotide sequence ID" value="XM_002499914.1"/>
</dbReference>
<dbReference type="GO" id="GO:0005737">
    <property type="term" value="C:cytoplasm"/>
    <property type="evidence" value="ECO:0007669"/>
    <property type="project" value="TreeGrafter"/>
</dbReference>
<feature type="region of interest" description="Disordered" evidence="6">
    <location>
        <begin position="406"/>
        <end position="426"/>
    </location>
</feature>
<dbReference type="InParanoid" id="C1E008"/>
<dbReference type="SUPFAM" id="SSF51971">
    <property type="entry name" value="Nucleotide-binding domain"/>
    <property type="match status" value="1"/>
</dbReference>
<dbReference type="OMA" id="DLWELQP"/>
<dbReference type="GO" id="GO:0019478">
    <property type="term" value="P:D-amino acid catabolic process"/>
    <property type="evidence" value="ECO:0007669"/>
    <property type="project" value="TreeGrafter"/>
</dbReference>
<comment type="similarity">
    <text evidence="2">Belongs to the DAMOX/DASOX family.</text>
</comment>
<keyword evidence="5" id="KW-0560">Oxidoreductase</keyword>
<protein>
    <recommendedName>
        <fullName evidence="7">FAD dependent oxidoreductase domain-containing protein</fullName>
    </recommendedName>
</protein>
<dbReference type="KEGG" id="mis:MICPUN_54175"/>
<dbReference type="GO" id="GO:0071949">
    <property type="term" value="F:FAD binding"/>
    <property type="evidence" value="ECO:0007669"/>
    <property type="project" value="InterPro"/>
</dbReference>
<sequence length="460" mass="50070">MPSSALVSGILPLSHRRVCVRRRRQRVVVASWSSAGATPPGVPTGTRKPVASVVGAGIVGLTTALRLQEAGFDVTVTHAEDEHDLVSHGSGGFWFPYLVENMDRVGPWAKATYDAFLSEMRASPFYKPGSVNKDVPGGECVRMRDVLVFDDLPRRPPVPNWAPPDMRKLGTDELPPLDDLFDAYGVHISGGWGFRAPVVEMPGYLRALRQRVADGGGKFEKRQLTSLTDAAPHNADVVVNCAGLGNHERHGRLARDPALYPIRGQVVKVKAPHVQQVFVADLDGFTSYAIPRGDCVVIGGTHDDDEWDIMPDRDEAEAIMKRAAAFLPRGYLDNAEILGHWSGLRPARRGGARLELDDEPDGKGRRVVHCYGHGGAGVTCSWGCADEVVDICRDCVKDTPMAVARPRVDDRDQSNNAVRTGADVRSSKSAQILKDWILKSVKKGGVAPTPKPQEPLPQER</sequence>
<evidence type="ECO:0000256" key="3">
    <source>
        <dbReference type="ARBA" id="ARBA00022630"/>
    </source>
</evidence>
<evidence type="ECO:0000256" key="2">
    <source>
        <dbReference type="ARBA" id="ARBA00006730"/>
    </source>
</evidence>
<reference evidence="8 9" key="1">
    <citation type="journal article" date="2009" name="Science">
        <title>Green evolution and dynamic adaptations revealed by genomes of the marine picoeukaryotes Micromonas.</title>
        <authorList>
            <person name="Worden A.Z."/>
            <person name="Lee J.H."/>
            <person name="Mock T."/>
            <person name="Rouze P."/>
            <person name="Simmons M.P."/>
            <person name="Aerts A.L."/>
            <person name="Allen A.E."/>
            <person name="Cuvelier M.L."/>
            <person name="Derelle E."/>
            <person name="Everett M.V."/>
            <person name="Foulon E."/>
            <person name="Grimwood J."/>
            <person name="Gundlach H."/>
            <person name="Henrissat B."/>
            <person name="Napoli C."/>
            <person name="McDonald S.M."/>
            <person name="Parker M.S."/>
            <person name="Rombauts S."/>
            <person name="Salamov A."/>
            <person name="Von Dassow P."/>
            <person name="Badger J.H."/>
            <person name="Coutinho P.M."/>
            <person name="Demir E."/>
            <person name="Dubchak I."/>
            <person name="Gentemann C."/>
            <person name="Eikrem W."/>
            <person name="Gready J.E."/>
            <person name="John U."/>
            <person name="Lanier W."/>
            <person name="Lindquist E.A."/>
            <person name="Lucas S."/>
            <person name="Mayer K.F."/>
            <person name="Moreau H."/>
            <person name="Not F."/>
            <person name="Otillar R."/>
            <person name="Panaud O."/>
            <person name="Pangilinan J."/>
            <person name="Paulsen I."/>
            <person name="Piegu B."/>
            <person name="Poliakov A."/>
            <person name="Robbens S."/>
            <person name="Schmutz J."/>
            <person name="Toulza E."/>
            <person name="Wyss T."/>
            <person name="Zelensky A."/>
            <person name="Zhou K."/>
            <person name="Armbrust E.V."/>
            <person name="Bhattacharya D."/>
            <person name="Goodenough U.W."/>
            <person name="Van de Peer Y."/>
            <person name="Grigoriev I.V."/>
        </authorList>
    </citation>
    <scope>NUCLEOTIDE SEQUENCE [LARGE SCALE GENOMIC DNA]</scope>
    <source>
        <strain evidence="9">RCC299 / NOUM17</strain>
    </source>
</reference>
<dbReference type="Proteomes" id="UP000002009">
    <property type="component" value="Chromosome 2"/>
</dbReference>
<dbReference type="SUPFAM" id="SSF54373">
    <property type="entry name" value="FAD-linked reductases, C-terminal domain"/>
    <property type="match status" value="1"/>
</dbReference>
<organism evidence="8 9">
    <name type="scientific">Micromonas commoda (strain RCC299 / NOUM17 / CCMP2709)</name>
    <name type="common">Picoplanktonic green alga</name>
    <dbReference type="NCBI Taxonomy" id="296587"/>
    <lineage>
        <taxon>Eukaryota</taxon>
        <taxon>Viridiplantae</taxon>
        <taxon>Chlorophyta</taxon>
        <taxon>Mamiellophyceae</taxon>
        <taxon>Mamiellales</taxon>
        <taxon>Mamiellaceae</taxon>
        <taxon>Micromonas</taxon>
    </lineage>
</organism>
<dbReference type="eggNOG" id="KOG3923">
    <property type="taxonomic scope" value="Eukaryota"/>
</dbReference>
<accession>C1E008</accession>
<evidence type="ECO:0000256" key="6">
    <source>
        <dbReference type="SAM" id="MobiDB-lite"/>
    </source>
</evidence>
<evidence type="ECO:0000256" key="4">
    <source>
        <dbReference type="ARBA" id="ARBA00022827"/>
    </source>
</evidence>
<dbReference type="PANTHER" id="PTHR11530:SF11">
    <property type="entry name" value="D-ASPARTATE OXIDASE"/>
    <property type="match status" value="1"/>
</dbReference>
<gene>
    <name evidence="8" type="ORF">MICPUN_54175</name>
</gene>
<keyword evidence="4" id="KW-0274">FAD</keyword>
<dbReference type="EMBL" id="CP001323">
    <property type="protein sequence ID" value="ACO61218.1"/>
    <property type="molecule type" value="Genomic_DNA"/>
</dbReference>
<feature type="compositionally biased region" description="Pro residues" evidence="6">
    <location>
        <begin position="449"/>
        <end position="460"/>
    </location>
</feature>
<dbReference type="InterPro" id="IPR006076">
    <property type="entry name" value="FAD-dep_OxRdtase"/>
</dbReference>
<evidence type="ECO:0000259" key="7">
    <source>
        <dbReference type="Pfam" id="PF01266"/>
    </source>
</evidence>
<feature type="region of interest" description="Disordered" evidence="6">
    <location>
        <begin position="441"/>
        <end position="460"/>
    </location>
</feature>